<evidence type="ECO:0000256" key="1">
    <source>
        <dbReference type="SAM" id="MobiDB-lite"/>
    </source>
</evidence>
<feature type="compositionally biased region" description="Basic and acidic residues" evidence="1">
    <location>
        <begin position="40"/>
        <end position="55"/>
    </location>
</feature>
<evidence type="ECO:0000313" key="2">
    <source>
        <dbReference type="EMBL" id="KAF6741646.1"/>
    </source>
</evidence>
<accession>A0A8H6H9E4</accession>
<reference evidence="2 3" key="1">
    <citation type="submission" date="2020-07" db="EMBL/GenBank/DDBJ databases">
        <title>Comparative genomics of pyrophilous fungi reveals a link between fire events and developmental genes.</title>
        <authorList>
            <consortium name="DOE Joint Genome Institute"/>
            <person name="Steindorff A.S."/>
            <person name="Carver A."/>
            <person name="Calhoun S."/>
            <person name="Stillman K."/>
            <person name="Liu H."/>
            <person name="Lipzen A."/>
            <person name="Pangilinan J."/>
            <person name="Labutti K."/>
            <person name="Bruns T.D."/>
            <person name="Grigoriev I.V."/>
        </authorList>
    </citation>
    <scope>NUCLEOTIDE SEQUENCE [LARGE SCALE GENOMIC DNA]</scope>
    <source>
        <strain evidence="2 3">CBS 144469</strain>
    </source>
</reference>
<proteinExistence type="predicted"/>
<protein>
    <submittedName>
        <fullName evidence="2">Uncharacterized protein</fullName>
    </submittedName>
</protein>
<organism evidence="2 3">
    <name type="scientific">Ephemerocybe angulata</name>
    <dbReference type="NCBI Taxonomy" id="980116"/>
    <lineage>
        <taxon>Eukaryota</taxon>
        <taxon>Fungi</taxon>
        <taxon>Dikarya</taxon>
        <taxon>Basidiomycota</taxon>
        <taxon>Agaricomycotina</taxon>
        <taxon>Agaricomycetes</taxon>
        <taxon>Agaricomycetidae</taxon>
        <taxon>Agaricales</taxon>
        <taxon>Agaricineae</taxon>
        <taxon>Psathyrellaceae</taxon>
        <taxon>Ephemerocybe</taxon>
    </lineage>
</organism>
<name>A0A8H6H9E4_9AGAR</name>
<evidence type="ECO:0000313" key="3">
    <source>
        <dbReference type="Proteomes" id="UP000521943"/>
    </source>
</evidence>
<sequence length="295" mass="33138">MWSRHKFTGVDRSRTLQVMRQASQGRSVGIQRLIQAELQAEQRKQGHQRQGERTPFKAKQTGLTRSKRRWMSELMGVSWYSKEWIRVTGDGRRVVPYRPRPGPKAAAKARLWAAKAHRNPGPSLEPPNWSGPARLTAWAGAFVYKFFVMNLGPVRPGSARPVRARLGPARGFEPEPRMAEVSDSNQVILDAWARALGAWWNRPLVVVRRKYERAAGQSRPWRKRVRYNGTSREHSFTETNERVGRTLALRSLGNGGGLAAGDVAVEANKKQTQGKVLDASLLWRSWSGGAAAKSI</sequence>
<dbReference type="Proteomes" id="UP000521943">
    <property type="component" value="Unassembled WGS sequence"/>
</dbReference>
<gene>
    <name evidence="2" type="ORF">DFP72DRAFT_861715</name>
</gene>
<keyword evidence="3" id="KW-1185">Reference proteome</keyword>
<dbReference type="EMBL" id="JACGCI010000225">
    <property type="protein sequence ID" value="KAF6741646.1"/>
    <property type="molecule type" value="Genomic_DNA"/>
</dbReference>
<dbReference type="AlphaFoldDB" id="A0A8H6H9E4"/>
<feature type="region of interest" description="Disordered" evidence="1">
    <location>
        <begin position="39"/>
        <end position="63"/>
    </location>
</feature>
<comment type="caution">
    <text evidence="2">The sequence shown here is derived from an EMBL/GenBank/DDBJ whole genome shotgun (WGS) entry which is preliminary data.</text>
</comment>